<dbReference type="Pfam" id="PF11750">
    <property type="entry name" value="DUF3307"/>
    <property type="match status" value="1"/>
</dbReference>
<feature type="transmembrane region" description="Helical" evidence="1">
    <location>
        <begin position="150"/>
        <end position="168"/>
    </location>
</feature>
<keyword evidence="1" id="KW-0812">Transmembrane</keyword>
<name>A0A2T0MQI4_9ACTN</name>
<sequence>MSDATAAAFAAVMFAALYAGHQVGDHVVQSSAVATAKSVPHPDALAAGVPPWTGWGACLRHVAGYAATQAAALALVCVVVPLEIVSMATALVVSASTHAVIDRRWIVRRLIELKKCHGWVEAPYVLDQSLHTGAMLIAVVLSVAVSDVTGLVMVSAGAGAVVGAALTVERRFASAHTRAMDALPR</sequence>
<proteinExistence type="predicted"/>
<dbReference type="InterPro" id="IPR021737">
    <property type="entry name" value="Phage_phiKZ_Orf197"/>
</dbReference>
<comment type="caution">
    <text evidence="2">The sequence shown here is derived from an EMBL/GenBank/DDBJ whole genome shotgun (WGS) entry which is preliminary data.</text>
</comment>
<dbReference type="EMBL" id="PVNG01000017">
    <property type="protein sequence ID" value="PRX60404.1"/>
    <property type="molecule type" value="Genomic_DNA"/>
</dbReference>
<dbReference type="OrthoDB" id="3542456at2"/>
<dbReference type="RefSeq" id="WP_106247143.1">
    <property type="nucleotide sequence ID" value="NZ_PVNG01000017.1"/>
</dbReference>
<evidence type="ECO:0000256" key="1">
    <source>
        <dbReference type="SAM" id="Phobius"/>
    </source>
</evidence>
<dbReference type="AlphaFoldDB" id="A0A2T0MQI4"/>
<evidence type="ECO:0000313" key="2">
    <source>
        <dbReference type="EMBL" id="PRX60404.1"/>
    </source>
</evidence>
<evidence type="ECO:0000313" key="3">
    <source>
        <dbReference type="Proteomes" id="UP000238312"/>
    </source>
</evidence>
<keyword evidence="1" id="KW-0472">Membrane</keyword>
<gene>
    <name evidence="2" type="ORF">B0I32_117171</name>
</gene>
<keyword evidence="1" id="KW-1133">Transmembrane helix</keyword>
<feature type="transmembrane region" description="Helical" evidence="1">
    <location>
        <begin position="70"/>
        <end position="101"/>
    </location>
</feature>
<organism evidence="2 3">
    <name type="scientific">Nonomuraea fuscirosea</name>
    <dbReference type="NCBI Taxonomy" id="1291556"/>
    <lineage>
        <taxon>Bacteria</taxon>
        <taxon>Bacillati</taxon>
        <taxon>Actinomycetota</taxon>
        <taxon>Actinomycetes</taxon>
        <taxon>Streptosporangiales</taxon>
        <taxon>Streptosporangiaceae</taxon>
        <taxon>Nonomuraea</taxon>
    </lineage>
</organism>
<accession>A0A2T0MQI4</accession>
<dbReference type="Proteomes" id="UP000238312">
    <property type="component" value="Unassembled WGS sequence"/>
</dbReference>
<reference evidence="2 3" key="1">
    <citation type="submission" date="2018-03" db="EMBL/GenBank/DDBJ databases">
        <title>Genomic Encyclopedia of Type Strains, Phase III (KMG-III): the genomes of soil and plant-associated and newly described type strains.</title>
        <authorList>
            <person name="Whitman W."/>
        </authorList>
    </citation>
    <scope>NUCLEOTIDE SEQUENCE [LARGE SCALE GENOMIC DNA]</scope>
    <source>
        <strain evidence="2 3">CGMCC 4.7104</strain>
    </source>
</reference>
<keyword evidence="3" id="KW-1185">Reference proteome</keyword>
<protein>
    <submittedName>
        <fullName evidence="2">Uncharacterized protein DUF3307</fullName>
    </submittedName>
</protein>